<proteinExistence type="predicted"/>
<dbReference type="EMBL" id="LAYY01000032">
    <property type="protein sequence ID" value="KKK36378.1"/>
    <property type="molecule type" value="Genomic_DNA"/>
</dbReference>
<organism evidence="1 2">
    <name type="scientific">Mesobacillus campisalis</name>
    <dbReference type="NCBI Taxonomy" id="1408103"/>
    <lineage>
        <taxon>Bacteria</taxon>
        <taxon>Bacillati</taxon>
        <taxon>Bacillota</taxon>
        <taxon>Bacilli</taxon>
        <taxon>Bacillales</taxon>
        <taxon>Bacillaceae</taxon>
        <taxon>Mesobacillus</taxon>
    </lineage>
</organism>
<evidence type="ECO:0000313" key="2">
    <source>
        <dbReference type="Proteomes" id="UP000034166"/>
    </source>
</evidence>
<name>A0A0M2SQ70_9BACI</name>
<keyword evidence="2" id="KW-1185">Reference proteome</keyword>
<reference evidence="1 2" key="1">
    <citation type="submission" date="2015-04" db="EMBL/GenBank/DDBJ databases">
        <title>Taxonomic description and genome sequence of Bacillus campisalis sp. nov., a novel member of the genus Bacillus isolated from solar saltern.</title>
        <authorList>
            <person name="Mathan Kumar R."/>
            <person name="Kaur G."/>
            <person name="Kumar A."/>
            <person name="Singh N.K."/>
            <person name="Kaur N."/>
            <person name="Kumar N."/>
            <person name="Mayilraj S."/>
        </authorList>
    </citation>
    <scope>NUCLEOTIDE SEQUENCE [LARGE SCALE GENOMIC DNA]</scope>
    <source>
        <strain evidence="1 2">SA2-6</strain>
    </source>
</reference>
<dbReference type="InterPro" id="IPR021617">
    <property type="entry name" value="DUF3231"/>
</dbReference>
<comment type="caution">
    <text evidence="1">The sequence shown here is derived from an EMBL/GenBank/DDBJ whole genome shotgun (WGS) entry which is preliminary data.</text>
</comment>
<accession>A0A0M2SQ70</accession>
<dbReference type="InterPro" id="IPR012347">
    <property type="entry name" value="Ferritin-like"/>
</dbReference>
<dbReference type="Pfam" id="PF11553">
    <property type="entry name" value="DUF3231"/>
    <property type="match status" value="2"/>
</dbReference>
<dbReference type="Gene3D" id="1.20.1260.10">
    <property type="match status" value="2"/>
</dbReference>
<dbReference type="AlphaFoldDB" id="A0A0M2SQ70"/>
<gene>
    <name evidence="1" type="ORF">WQ57_19550</name>
</gene>
<protein>
    <recommendedName>
        <fullName evidence="3">DUF3231 family protein</fullName>
    </recommendedName>
</protein>
<dbReference type="PATRIC" id="fig|1408103.3.peg.4327"/>
<dbReference type="RefSeq" id="WP_046525453.1">
    <property type="nucleotide sequence ID" value="NZ_LAYY01000032.1"/>
</dbReference>
<sequence length="331" mass="38187">MENNQKRIKLTSAELSYLWNTYLADSMSVCVFKYFLQHIEDVEIKTLLSHALDLSQQHLEIIRGIFTHEEIQVPEGFTEKDVHLNAKRLFSDVFYLKYLKHMSNGGLSVNGRILQHIYREDIRSFYSKCLTSSIELYNEVTQTLLEKGLDSRPPTIPYPKEIEYIHKQSFIWEALGKREALTGEEVNQLHFNIQTNHLGSALGKAFSQVTTSNKARNYFLRGSDIALKHVKVFSDYLQYNSLPIPMSFTHEVTDSDEAPFSDKLMMYHFGIMMYSGITNYGAAISASRRSDLVVDYSRLNAETLKFAEDGVNIMIENEWMEQPPLAIARKE</sequence>
<dbReference type="OrthoDB" id="1675670at2"/>
<evidence type="ECO:0000313" key="1">
    <source>
        <dbReference type="EMBL" id="KKK36378.1"/>
    </source>
</evidence>
<evidence type="ECO:0008006" key="3">
    <source>
        <dbReference type="Google" id="ProtNLM"/>
    </source>
</evidence>
<dbReference type="Proteomes" id="UP000034166">
    <property type="component" value="Unassembled WGS sequence"/>
</dbReference>